<proteinExistence type="predicted"/>
<name>A0A6A5WMJ8_9PLEO</name>
<accession>A0A6A5WMJ8</accession>
<evidence type="ECO:0000313" key="3">
    <source>
        <dbReference type="Proteomes" id="UP000799779"/>
    </source>
</evidence>
<dbReference type="Proteomes" id="UP000799779">
    <property type="component" value="Unassembled WGS sequence"/>
</dbReference>
<evidence type="ECO:0000313" key="2">
    <source>
        <dbReference type="EMBL" id="KAF1998856.1"/>
    </source>
</evidence>
<organism evidence="2 3">
    <name type="scientific">Amniculicola lignicola CBS 123094</name>
    <dbReference type="NCBI Taxonomy" id="1392246"/>
    <lineage>
        <taxon>Eukaryota</taxon>
        <taxon>Fungi</taxon>
        <taxon>Dikarya</taxon>
        <taxon>Ascomycota</taxon>
        <taxon>Pezizomycotina</taxon>
        <taxon>Dothideomycetes</taxon>
        <taxon>Pleosporomycetidae</taxon>
        <taxon>Pleosporales</taxon>
        <taxon>Amniculicolaceae</taxon>
        <taxon>Amniculicola</taxon>
    </lineage>
</organism>
<keyword evidence="3" id="KW-1185">Reference proteome</keyword>
<dbReference type="AlphaFoldDB" id="A0A6A5WMJ8"/>
<gene>
    <name evidence="2" type="ORF">P154DRAFT_577476</name>
</gene>
<evidence type="ECO:0000256" key="1">
    <source>
        <dbReference type="SAM" id="MobiDB-lite"/>
    </source>
</evidence>
<protein>
    <submittedName>
        <fullName evidence="2">Uncharacterized protein</fullName>
    </submittedName>
</protein>
<feature type="region of interest" description="Disordered" evidence="1">
    <location>
        <begin position="1"/>
        <end position="40"/>
    </location>
</feature>
<reference evidence="2" key="1">
    <citation type="journal article" date="2020" name="Stud. Mycol.">
        <title>101 Dothideomycetes genomes: a test case for predicting lifestyles and emergence of pathogens.</title>
        <authorList>
            <person name="Haridas S."/>
            <person name="Albert R."/>
            <person name="Binder M."/>
            <person name="Bloem J."/>
            <person name="Labutti K."/>
            <person name="Salamov A."/>
            <person name="Andreopoulos B."/>
            <person name="Baker S."/>
            <person name="Barry K."/>
            <person name="Bills G."/>
            <person name="Bluhm B."/>
            <person name="Cannon C."/>
            <person name="Castanera R."/>
            <person name="Culley D."/>
            <person name="Daum C."/>
            <person name="Ezra D."/>
            <person name="Gonzalez J."/>
            <person name="Henrissat B."/>
            <person name="Kuo A."/>
            <person name="Liang C."/>
            <person name="Lipzen A."/>
            <person name="Lutzoni F."/>
            <person name="Magnuson J."/>
            <person name="Mondo S."/>
            <person name="Nolan M."/>
            <person name="Ohm R."/>
            <person name="Pangilinan J."/>
            <person name="Park H.-J."/>
            <person name="Ramirez L."/>
            <person name="Alfaro M."/>
            <person name="Sun H."/>
            <person name="Tritt A."/>
            <person name="Yoshinaga Y."/>
            <person name="Zwiers L.-H."/>
            <person name="Turgeon B."/>
            <person name="Goodwin S."/>
            <person name="Spatafora J."/>
            <person name="Crous P."/>
            <person name="Grigoriev I."/>
        </authorList>
    </citation>
    <scope>NUCLEOTIDE SEQUENCE</scope>
    <source>
        <strain evidence="2">CBS 123094</strain>
    </source>
</reference>
<sequence length="179" mass="18581">MATVAAASSKRGAGLGVGERGAEGSAEGSAEEECSRTTNDELYTALKPALGPLNAGVLGEWEPPTLAVPQCQLPSKSKPHAARTQPESQKMHLAALSVNVQRPNPFTSPPANQRASPPSVALGVPATTVLPPAAASLFRPEVPCCVHPDADLITPIQIMAGRLSCLPRIVFRPSPLRLA</sequence>
<dbReference type="EMBL" id="ML977600">
    <property type="protein sequence ID" value="KAF1998856.1"/>
    <property type="molecule type" value="Genomic_DNA"/>
</dbReference>